<accession>A0A846JHB7</accession>
<organism evidence="1 2">
    <name type="scientific">Clostridium botulinum</name>
    <dbReference type="NCBI Taxonomy" id="1491"/>
    <lineage>
        <taxon>Bacteria</taxon>
        <taxon>Bacillati</taxon>
        <taxon>Bacillota</taxon>
        <taxon>Clostridia</taxon>
        <taxon>Eubacteriales</taxon>
        <taxon>Clostridiaceae</taxon>
        <taxon>Clostridium</taxon>
    </lineage>
</organism>
<sequence>MNKIIEFTTKEKEKYSKQYTDILFNIDNLKDLLEEDKLKLRKFYSSSKILKEYLDLIDEANIKADGKGLFEYFKDDSKYKEELEKFKQKHIKNFIQIEECLKCSCFNCVKDCTFNSCLGCKEGSCISNCDHNTFNITIFRDDKIIKLTNDATGEDTNFKILAIIQLLESNKQYILLENILDSEDKYILYYFTTIHGEEFEQIEDGSEIDKIAEIFYSQKSN</sequence>
<comment type="caution">
    <text evidence="1">The sequence shown here is derived from an EMBL/GenBank/DDBJ whole genome shotgun (WGS) entry which is preliminary data.</text>
</comment>
<gene>
    <name evidence="1" type="ORF">FC871_14155</name>
</gene>
<protein>
    <submittedName>
        <fullName evidence="1">DUF1292 domain-containing protein</fullName>
    </submittedName>
</protein>
<dbReference type="EMBL" id="SWQE01000007">
    <property type="protein sequence ID" value="NFJ09594.1"/>
    <property type="molecule type" value="Genomic_DNA"/>
</dbReference>
<proteinExistence type="predicted"/>
<reference evidence="1 2" key="1">
    <citation type="submission" date="2019-04" db="EMBL/GenBank/DDBJ databases">
        <title>Genome sequencing of Clostridium botulinum Groups I-IV and Clostridium butyricum.</title>
        <authorList>
            <person name="Brunt J."/>
            <person name="Van Vliet A.H.M."/>
            <person name="Stringer S.C."/>
            <person name="Carter A.T."/>
            <person name="Peck M.W."/>
        </authorList>
    </citation>
    <scope>NUCLEOTIDE SEQUENCE [LARGE SCALE GENOMIC DNA]</scope>
    <source>
        <strain evidence="1 2">Colworth BL30</strain>
    </source>
</reference>
<dbReference type="Proteomes" id="UP000480039">
    <property type="component" value="Unassembled WGS sequence"/>
</dbReference>
<dbReference type="Pfam" id="PF06949">
    <property type="entry name" value="DUF1292"/>
    <property type="match status" value="1"/>
</dbReference>
<name>A0A846JHB7_CLOBO</name>
<dbReference type="AlphaFoldDB" id="A0A846JHB7"/>
<evidence type="ECO:0000313" key="1">
    <source>
        <dbReference type="EMBL" id="NFJ09594.1"/>
    </source>
</evidence>
<dbReference type="InterPro" id="IPR009711">
    <property type="entry name" value="UPF0473"/>
</dbReference>
<evidence type="ECO:0000313" key="2">
    <source>
        <dbReference type="Proteomes" id="UP000480039"/>
    </source>
</evidence>